<evidence type="ECO:0000256" key="8">
    <source>
        <dbReference type="PROSITE-ProRule" id="PRU01360"/>
    </source>
</evidence>
<dbReference type="PANTHER" id="PTHR30069:SF36">
    <property type="entry name" value="BLL6948 PROTEIN"/>
    <property type="match status" value="1"/>
</dbReference>
<dbReference type="GO" id="GO:0015344">
    <property type="term" value="F:siderophore uptake transmembrane transporter activity"/>
    <property type="evidence" value="ECO:0007669"/>
    <property type="project" value="TreeGrafter"/>
</dbReference>
<organism evidence="13">
    <name type="scientific">uncultured Sulfurovum sp</name>
    <dbReference type="NCBI Taxonomy" id="269237"/>
    <lineage>
        <taxon>Bacteria</taxon>
        <taxon>Pseudomonadati</taxon>
        <taxon>Campylobacterota</taxon>
        <taxon>Epsilonproteobacteria</taxon>
        <taxon>Campylobacterales</taxon>
        <taxon>Sulfurovaceae</taxon>
        <taxon>Sulfurovum</taxon>
        <taxon>environmental samples</taxon>
    </lineage>
</organism>
<comment type="similarity">
    <text evidence="8 9">Belongs to the TonB-dependent receptor family.</text>
</comment>
<dbReference type="InterPro" id="IPR012910">
    <property type="entry name" value="Plug_dom"/>
</dbReference>
<dbReference type="InterPro" id="IPR039426">
    <property type="entry name" value="TonB-dep_rcpt-like"/>
</dbReference>
<evidence type="ECO:0000256" key="5">
    <source>
        <dbReference type="ARBA" id="ARBA00023077"/>
    </source>
</evidence>
<dbReference type="Gene3D" id="2.40.170.20">
    <property type="entry name" value="TonB-dependent receptor, beta-barrel domain"/>
    <property type="match status" value="1"/>
</dbReference>
<evidence type="ECO:0000256" key="2">
    <source>
        <dbReference type="ARBA" id="ARBA00022448"/>
    </source>
</evidence>
<dbReference type="SUPFAM" id="SSF56935">
    <property type="entry name" value="Porins"/>
    <property type="match status" value="1"/>
</dbReference>
<dbReference type="AlphaFoldDB" id="A0A6S6TC09"/>
<dbReference type="InterPro" id="IPR000531">
    <property type="entry name" value="Beta-barrel_TonB"/>
</dbReference>
<dbReference type="EMBL" id="CACVAS010000066">
    <property type="protein sequence ID" value="CAA6814089.1"/>
    <property type="molecule type" value="Genomic_DNA"/>
</dbReference>
<dbReference type="InterPro" id="IPR036942">
    <property type="entry name" value="Beta-barrel_TonB_sf"/>
</dbReference>
<dbReference type="Gene3D" id="2.170.130.10">
    <property type="entry name" value="TonB-dependent receptor, plug domain"/>
    <property type="match status" value="1"/>
</dbReference>
<evidence type="ECO:0000259" key="12">
    <source>
        <dbReference type="Pfam" id="PF07715"/>
    </source>
</evidence>
<dbReference type="PROSITE" id="PS52016">
    <property type="entry name" value="TONB_DEPENDENT_REC_3"/>
    <property type="match status" value="1"/>
</dbReference>
<keyword evidence="4 8" id="KW-0812">Transmembrane</keyword>
<keyword evidence="7 8" id="KW-0998">Cell outer membrane</keyword>
<keyword evidence="3 8" id="KW-1134">Transmembrane beta strand</keyword>
<dbReference type="Pfam" id="PF00593">
    <property type="entry name" value="TonB_dep_Rec_b-barrel"/>
    <property type="match status" value="1"/>
</dbReference>
<feature type="chain" id="PRO_5027991238" evidence="10">
    <location>
        <begin position="26"/>
        <end position="682"/>
    </location>
</feature>
<dbReference type="PANTHER" id="PTHR30069">
    <property type="entry name" value="TONB-DEPENDENT OUTER MEMBRANE RECEPTOR"/>
    <property type="match status" value="1"/>
</dbReference>
<evidence type="ECO:0000259" key="11">
    <source>
        <dbReference type="Pfam" id="PF00593"/>
    </source>
</evidence>
<evidence type="ECO:0000256" key="9">
    <source>
        <dbReference type="RuleBase" id="RU003357"/>
    </source>
</evidence>
<protein>
    <submittedName>
        <fullName evidence="13">Outer membrane receptor proteins, mostly Fe transport</fullName>
    </submittedName>
</protein>
<evidence type="ECO:0000256" key="6">
    <source>
        <dbReference type="ARBA" id="ARBA00023136"/>
    </source>
</evidence>
<keyword evidence="2 8" id="KW-0813">Transport</keyword>
<keyword evidence="6 8" id="KW-0472">Membrane</keyword>
<dbReference type="Pfam" id="PF07715">
    <property type="entry name" value="Plug"/>
    <property type="match status" value="1"/>
</dbReference>
<evidence type="ECO:0000256" key="7">
    <source>
        <dbReference type="ARBA" id="ARBA00023237"/>
    </source>
</evidence>
<evidence type="ECO:0000313" key="13">
    <source>
        <dbReference type="EMBL" id="CAA6814089.1"/>
    </source>
</evidence>
<reference evidence="13" key="1">
    <citation type="submission" date="2020-01" db="EMBL/GenBank/DDBJ databases">
        <authorList>
            <person name="Meier V. D."/>
            <person name="Meier V D."/>
        </authorList>
    </citation>
    <scope>NUCLEOTIDE SEQUENCE</scope>
    <source>
        <strain evidence="13">HLG_WM_MAG_01</strain>
    </source>
</reference>
<keyword evidence="5 9" id="KW-0798">TonB box</keyword>
<evidence type="ECO:0000256" key="10">
    <source>
        <dbReference type="SAM" id="SignalP"/>
    </source>
</evidence>
<keyword evidence="13" id="KW-0675">Receptor</keyword>
<feature type="signal peptide" evidence="10">
    <location>
        <begin position="1"/>
        <end position="25"/>
    </location>
</feature>
<evidence type="ECO:0000256" key="3">
    <source>
        <dbReference type="ARBA" id="ARBA00022452"/>
    </source>
</evidence>
<sequence length="682" mass="76623">MKTSLSKSLSHALMLPVLFGSLSYADIINLDDITVEEGHQTSLVGEAISSSEGLVTQSEIESRPVLRTGEILEFVPGMVVTQHSGSGKANQYFLRGFNLDHGTDFSTNIDGMPINMRTHGHGQGYTDLSFIIPEFIERIDYQKGPYHAEDGDFSAAGSANFSLMHTLDSSFVTVGVGENGYYRTVLGTDTKVGDNQLLFGLEAQSYDGPWSDISENVEKLNVLTRLSRPLMGGELTMTFMGYENSWDSADQIPAYAVKQGIIDELGSLDKSVGGKSSRYSLSTQWQNEHWDINAYMIKSDLNLYSNFTYYLDDPVNGDQFNQVDERMIYGTQIKRQFHGDFGNHAWHQDIGLQVRHDKIDEVALNKTKQRQYLSTVRKDSADVTSFGLFWEGELALSDALSFNLGARYDYMHVDVESNIAQNSGTADDGLFSLKSGLRYTFNDSWETYINAGQSFHSNDARGAVIGIDPVSGESVEPVDLLVRGQGAEIGLRFFDDQRLHISSSLWMLDLDSELLFVGDAGNTEASRASRRYGVELTAYYWLNKYLTADFEAAWTRARFKDDVEGEGNKVEGSLPFVLSAGIGWKPSERWESNIRLRHFANRVLDSFGEQESDAFNVVNFGLAYTFDNWKFNLDILNLFDSNDQDIAYYYPSRFSSQSAEIEDIHYHPIEPRTVRLEAKYSF</sequence>
<evidence type="ECO:0000256" key="4">
    <source>
        <dbReference type="ARBA" id="ARBA00022692"/>
    </source>
</evidence>
<comment type="subcellular location">
    <subcellularLocation>
        <location evidence="1 8">Cell outer membrane</location>
        <topology evidence="1 8">Multi-pass membrane protein</topology>
    </subcellularLocation>
</comment>
<dbReference type="GO" id="GO:0009279">
    <property type="term" value="C:cell outer membrane"/>
    <property type="evidence" value="ECO:0007669"/>
    <property type="project" value="UniProtKB-SubCell"/>
</dbReference>
<accession>A0A6S6TC09</accession>
<dbReference type="GO" id="GO:0044718">
    <property type="term" value="P:siderophore transmembrane transport"/>
    <property type="evidence" value="ECO:0007669"/>
    <property type="project" value="TreeGrafter"/>
</dbReference>
<keyword evidence="10" id="KW-0732">Signal</keyword>
<name>A0A6S6TC09_9BACT</name>
<gene>
    <name evidence="13" type="ORF">HELGO_WM3650</name>
</gene>
<feature type="domain" description="TonB-dependent receptor plug" evidence="12">
    <location>
        <begin position="51"/>
        <end position="157"/>
    </location>
</feature>
<proteinExistence type="inferred from homology"/>
<feature type="domain" description="TonB-dependent receptor-like beta-barrel" evidence="11">
    <location>
        <begin position="241"/>
        <end position="638"/>
    </location>
</feature>
<dbReference type="InterPro" id="IPR037066">
    <property type="entry name" value="Plug_dom_sf"/>
</dbReference>
<evidence type="ECO:0000256" key="1">
    <source>
        <dbReference type="ARBA" id="ARBA00004571"/>
    </source>
</evidence>